<dbReference type="AlphaFoldDB" id="C0E8H6"/>
<dbReference type="HOGENOM" id="CLU_2786538_0_0_9"/>
<evidence type="ECO:0000313" key="2">
    <source>
        <dbReference type="Proteomes" id="UP000003340"/>
    </source>
</evidence>
<reference evidence="1 2" key="2">
    <citation type="submission" date="2009-02" db="EMBL/GenBank/DDBJ databases">
        <title>Draft genome sequence of Clostridium methylpentosum (DSM 5476).</title>
        <authorList>
            <person name="Sudarsanam P."/>
            <person name="Ley R."/>
            <person name="Guruge J."/>
            <person name="Turnbaugh P.J."/>
            <person name="Mahowald M."/>
            <person name="Liep D."/>
            <person name="Gordon J."/>
        </authorList>
    </citation>
    <scope>NUCLEOTIDE SEQUENCE [LARGE SCALE GENOMIC DNA]</scope>
    <source>
        <strain evidence="1 2">DSM 5476</strain>
    </source>
</reference>
<protein>
    <submittedName>
        <fullName evidence="1">Uncharacterized protein</fullName>
    </submittedName>
</protein>
<proteinExistence type="predicted"/>
<gene>
    <name evidence="1" type="ORF">CLOSTMETH_00121</name>
</gene>
<dbReference type="EMBL" id="ACEC01000006">
    <property type="protein sequence ID" value="EEG32225.1"/>
    <property type="molecule type" value="Genomic_DNA"/>
</dbReference>
<evidence type="ECO:0000313" key="1">
    <source>
        <dbReference type="EMBL" id="EEG32225.1"/>
    </source>
</evidence>
<dbReference type="STRING" id="537013.CLOSTMETH_00121"/>
<accession>C0E8H6</accession>
<reference evidence="1 2" key="1">
    <citation type="submission" date="2009-01" db="EMBL/GenBank/DDBJ databases">
        <authorList>
            <person name="Fulton L."/>
            <person name="Clifton S."/>
            <person name="Fulton B."/>
            <person name="Xu J."/>
            <person name="Minx P."/>
            <person name="Pepin K.H."/>
            <person name="Johnson M."/>
            <person name="Bhonagiri V."/>
            <person name="Nash W.E."/>
            <person name="Mardis E.R."/>
            <person name="Wilson R.K."/>
        </authorList>
    </citation>
    <scope>NUCLEOTIDE SEQUENCE [LARGE SCALE GENOMIC DNA]</scope>
    <source>
        <strain evidence="1 2">DSM 5476</strain>
    </source>
</reference>
<comment type="caution">
    <text evidence="1">The sequence shown here is derived from an EMBL/GenBank/DDBJ whole genome shotgun (WGS) entry which is preliminary data.</text>
</comment>
<sequence length="68" mass="7655">MIYYENNREIKTVLCIFIVSRSHLANNGVLAPVYGTLLTFPFLPENEGGGTAWKFSAKEVIKTLCYVI</sequence>
<organism evidence="1 2">
    <name type="scientific">[Clostridium] methylpentosum DSM 5476</name>
    <dbReference type="NCBI Taxonomy" id="537013"/>
    <lineage>
        <taxon>Bacteria</taxon>
        <taxon>Bacillati</taxon>
        <taxon>Bacillota</taxon>
        <taxon>Clostridia</taxon>
        <taxon>Eubacteriales</taxon>
        <taxon>Oscillospiraceae</taxon>
        <taxon>Oscillospiraceae incertae sedis</taxon>
    </lineage>
</organism>
<name>C0E8H6_9FIRM</name>
<keyword evidence="2" id="KW-1185">Reference proteome</keyword>
<dbReference type="Proteomes" id="UP000003340">
    <property type="component" value="Unassembled WGS sequence"/>
</dbReference>